<sequence>MSLALRQVVNPVVDEAGRTLLIGGGWETASETMTVRNPFTGDVLGEAACATVEHVDRAVASAVVGAEAMRDLSTGARARILHDAATALEADAARFAAAITAETGKPVRSATREVARAVNTLRLSAEEATRLAGETIAFDSFPGGEARSGHYVHEPLGVIVAITPFNDPLNLICHKVGPALAAGNAVVLKPAEQAPLVAVMLARLLVAVGLPDGALNLLTGRGCDFGDALTGHDDVAMVSFTGGAGVGRAICRSAGMKRLAMELGGNGPVIVMDDADIDRAAKACASGAFGAAGQNCIGVQRIYVHAAVHEAFSIAMVAATNALTVGDPMDPATEIGPMISLEQAERILTWTQEAVAQGAALLTGGERVGALVRPILLADVPEEARVSCQEAFGPVVSLFRFSDLDAAIAAANRADYAIHAAIFTESLRHARHAARRLRVAGVMINDSTDYRLDAMPFGGAGRGNMGREGVRFAVREMSQTKVVCFHDA</sequence>
<dbReference type="Proteomes" id="UP000539957">
    <property type="component" value="Unassembled WGS sequence"/>
</dbReference>
<evidence type="ECO:0000313" key="4">
    <source>
        <dbReference type="EMBL" id="MBB4799290.1"/>
    </source>
</evidence>
<dbReference type="Gene3D" id="3.40.605.10">
    <property type="entry name" value="Aldehyde Dehydrogenase, Chain A, domain 1"/>
    <property type="match status" value="1"/>
</dbReference>
<dbReference type="SUPFAM" id="SSF53720">
    <property type="entry name" value="ALDH-like"/>
    <property type="match status" value="1"/>
</dbReference>
<dbReference type="Gene3D" id="3.40.309.10">
    <property type="entry name" value="Aldehyde Dehydrogenase, Chain A, domain 2"/>
    <property type="match status" value="1"/>
</dbReference>
<keyword evidence="2" id="KW-0560">Oxidoreductase</keyword>
<dbReference type="RefSeq" id="WP_221415939.1">
    <property type="nucleotide sequence ID" value="NZ_JACHKY010000005.1"/>
</dbReference>
<dbReference type="InterPro" id="IPR015590">
    <property type="entry name" value="Aldehyde_DH_dom"/>
</dbReference>
<evidence type="ECO:0000256" key="1">
    <source>
        <dbReference type="ARBA" id="ARBA00009986"/>
    </source>
</evidence>
<reference evidence="4 5" key="1">
    <citation type="submission" date="2020-08" db="EMBL/GenBank/DDBJ databases">
        <title>Functional genomics of gut bacteria from endangered species of beetles.</title>
        <authorList>
            <person name="Carlos-Shanley C."/>
        </authorList>
    </citation>
    <scope>NUCLEOTIDE SEQUENCE [LARGE SCALE GENOMIC DNA]</scope>
    <source>
        <strain evidence="4 5">S00123</strain>
    </source>
</reference>
<dbReference type="PANTHER" id="PTHR42991:SF1">
    <property type="entry name" value="ALDEHYDE DEHYDROGENASE"/>
    <property type="match status" value="1"/>
</dbReference>
<dbReference type="GO" id="GO:0008911">
    <property type="term" value="F:lactaldehyde dehydrogenase (NAD+) activity"/>
    <property type="evidence" value="ECO:0007669"/>
    <property type="project" value="TreeGrafter"/>
</dbReference>
<comment type="caution">
    <text evidence="4">The sequence shown here is derived from an EMBL/GenBank/DDBJ whole genome shotgun (WGS) entry which is preliminary data.</text>
</comment>
<accession>A0A7W7ISR5</accession>
<comment type="similarity">
    <text evidence="1">Belongs to the aldehyde dehydrogenase family.</text>
</comment>
<dbReference type="AlphaFoldDB" id="A0A7W7ISR5"/>
<feature type="domain" description="Aldehyde dehydrogenase" evidence="3">
    <location>
        <begin position="28"/>
        <end position="483"/>
    </location>
</feature>
<dbReference type="InterPro" id="IPR051020">
    <property type="entry name" value="ALDH-related_metabolic_enz"/>
</dbReference>
<keyword evidence="5" id="KW-1185">Reference proteome</keyword>
<dbReference type="PANTHER" id="PTHR42991">
    <property type="entry name" value="ALDEHYDE DEHYDROGENASE"/>
    <property type="match status" value="1"/>
</dbReference>
<evidence type="ECO:0000313" key="5">
    <source>
        <dbReference type="Proteomes" id="UP000539957"/>
    </source>
</evidence>
<evidence type="ECO:0000256" key="2">
    <source>
        <dbReference type="ARBA" id="ARBA00023002"/>
    </source>
</evidence>
<gene>
    <name evidence="4" type="ORF">HNP32_003046</name>
</gene>
<organism evidence="4 5">
    <name type="scientific">Brevundimonas bullata</name>
    <dbReference type="NCBI Taxonomy" id="13160"/>
    <lineage>
        <taxon>Bacteria</taxon>
        <taxon>Pseudomonadati</taxon>
        <taxon>Pseudomonadota</taxon>
        <taxon>Alphaproteobacteria</taxon>
        <taxon>Caulobacterales</taxon>
        <taxon>Caulobacteraceae</taxon>
        <taxon>Brevundimonas</taxon>
    </lineage>
</organism>
<dbReference type="FunFam" id="3.40.605.10:FF:000007">
    <property type="entry name" value="NAD/NADP-dependent betaine aldehyde dehydrogenase"/>
    <property type="match status" value="1"/>
</dbReference>
<dbReference type="InterPro" id="IPR016163">
    <property type="entry name" value="Ald_DH_C"/>
</dbReference>
<dbReference type="EMBL" id="JACHKY010000005">
    <property type="protein sequence ID" value="MBB4799290.1"/>
    <property type="molecule type" value="Genomic_DNA"/>
</dbReference>
<dbReference type="InterPro" id="IPR016162">
    <property type="entry name" value="Ald_DH_N"/>
</dbReference>
<proteinExistence type="inferred from homology"/>
<name>A0A7W7ISR5_9CAUL</name>
<protein>
    <submittedName>
        <fullName evidence="4">Acyl-CoA reductase-like NAD-dependent aldehyde dehydrogenase</fullName>
    </submittedName>
</protein>
<evidence type="ECO:0000259" key="3">
    <source>
        <dbReference type="Pfam" id="PF00171"/>
    </source>
</evidence>
<dbReference type="Pfam" id="PF00171">
    <property type="entry name" value="Aldedh"/>
    <property type="match status" value="1"/>
</dbReference>
<dbReference type="InterPro" id="IPR016161">
    <property type="entry name" value="Ald_DH/histidinol_DH"/>
</dbReference>